<dbReference type="PANTHER" id="PTHR12968">
    <property type="entry name" value="B9 DOMAIN-CONTAINING"/>
    <property type="match status" value="1"/>
</dbReference>
<dbReference type="RefSeq" id="XP_001010073.1">
    <property type="nucleotide sequence ID" value="XM_001010073.3"/>
</dbReference>
<evidence type="ECO:0000256" key="5">
    <source>
        <dbReference type="ARBA" id="ARBA00023273"/>
    </source>
</evidence>
<dbReference type="EMBL" id="GG662809">
    <property type="protein sequence ID" value="EAR89828.1"/>
    <property type="molecule type" value="Genomic_DNA"/>
</dbReference>
<proteinExistence type="predicted"/>
<dbReference type="HOGENOM" id="CLU_084934_2_1_1"/>
<comment type="subcellular location">
    <subcellularLocation>
        <location evidence="1">Cytoplasm</location>
        <location evidence="1">Cytoskeleton</location>
        <location evidence="1">Cilium basal body</location>
    </subcellularLocation>
</comment>
<dbReference type="InParanoid" id="Q22X18"/>
<dbReference type="OrthoDB" id="184109at2759"/>
<sequence>MSDLPRPQVNIVGKIAGAKHFDYQTIYVKYNFLTGEEWKVVAGITQGDTFQSTGMLNQVIPLEHPFDINYATKSIRGWPKLLVEAWGIDAQGRNSLAGYGIIGLPFQTGEYNLSIPCWRPRPEFSDTIIGSYPELVYKDVLVSSDSRFAFKTETTGFITVDVGVFTKDFNLHGVQLQQDADDEDSLNN</sequence>
<organism evidence="7 8">
    <name type="scientific">Tetrahymena thermophila (strain SB210)</name>
    <dbReference type="NCBI Taxonomy" id="312017"/>
    <lineage>
        <taxon>Eukaryota</taxon>
        <taxon>Sar</taxon>
        <taxon>Alveolata</taxon>
        <taxon>Ciliophora</taxon>
        <taxon>Intramacronucleata</taxon>
        <taxon>Oligohymenophorea</taxon>
        <taxon>Hymenostomatida</taxon>
        <taxon>Tetrahymenina</taxon>
        <taxon>Tetrahymenidae</taxon>
        <taxon>Tetrahymena</taxon>
    </lineage>
</organism>
<dbReference type="Proteomes" id="UP000009168">
    <property type="component" value="Unassembled WGS sequence"/>
</dbReference>
<dbReference type="GO" id="GO:0060271">
    <property type="term" value="P:cilium assembly"/>
    <property type="evidence" value="ECO:0007669"/>
    <property type="project" value="TreeGrafter"/>
</dbReference>
<evidence type="ECO:0000313" key="8">
    <source>
        <dbReference type="Proteomes" id="UP000009168"/>
    </source>
</evidence>
<evidence type="ECO:0000313" key="7">
    <source>
        <dbReference type="EMBL" id="EAR89828.1"/>
    </source>
</evidence>
<dbReference type="PANTHER" id="PTHR12968:SF2">
    <property type="entry name" value="B9 DOMAIN-CONTAINING PROTEIN 2"/>
    <property type="match status" value="1"/>
</dbReference>
<evidence type="ECO:0000256" key="6">
    <source>
        <dbReference type="ARBA" id="ARBA00039272"/>
    </source>
</evidence>
<dbReference type="eggNOG" id="KOG4028">
    <property type="taxonomic scope" value="Eukaryota"/>
</dbReference>
<keyword evidence="2" id="KW-0963">Cytoplasm</keyword>
<protein>
    <recommendedName>
        <fullName evidence="6">B9 domain-containing protein 2</fullName>
    </recommendedName>
</protein>
<keyword evidence="3" id="KW-0970">Cilium biogenesis/degradation</keyword>
<dbReference type="OMA" id="DVAYWCH"/>
<evidence type="ECO:0000256" key="3">
    <source>
        <dbReference type="ARBA" id="ARBA00022794"/>
    </source>
</evidence>
<reference evidence="8" key="1">
    <citation type="journal article" date="2006" name="PLoS Biol.">
        <title>Macronuclear genome sequence of the ciliate Tetrahymena thermophila, a model eukaryote.</title>
        <authorList>
            <person name="Eisen J.A."/>
            <person name="Coyne R.S."/>
            <person name="Wu M."/>
            <person name="Wu D."/>
            <person name="Thiagarajan M."/>
            <person name="Wortman J.R."/>
            <person name="Badger J.H."/>
            <person name="Ren Q."/>
            <person name="Amedeo P."/>
            <person name="Jones K.M."/>
            <person name="Tallon L.J."/>
            <person name="Delcher A.L."/>
            <person name="Salzberg S.L."/>
            <person name="Silva J.C."/>
            <person name="Haas B.J."/>
            <person name="Majoros W.H."/>
            <person name="Farzad M."/>
            <person name="Carlton J.M."/>
            <person name="Smith R.K. Jr."/>
            <person name="Garg J."/>
            <person name="Pearlman R.E."/>
            <person name="Karrer K.M."/>
            <person name="Sun L."/>
            <person name="Manning G."/>
            <person name="Elde N.C."/>
            <person name="Turkewitz A.P."/>
            <person name="Asai D.J."/>
            <person name="Wilkes D.E."/>
            <person name="Wang Y."/>
            <person name="Cai H."/>
            <person name="Collins K."/>
            <person name="Stewart B.A."/>
            <person name="Lee S.R."/>
            <person name="Wilamowska K."/>
            <person name="Weinberg Z."/>
            <person name="Ruzzo W.L."/>
            <person name="Wloga D."/>
            <person name="Gaertig J."/>
            <person name="Frankel J."/>
            <person name="Tsao C.-C."/>
            <person name="Gorovsky M.A."/>
            <person name="Keeling P.J."/>
            <person name="Waller R.F."/>
            <person name="Patron N.J."/>
            <person name="Cherry J.M."/>
            <person name="Stover N.A."/>
            <person name="Krieger C.J."/>
            <person name="del Toro C."/>
            <person name="Ryder H.F."/>
            <person name="Williamson S.C."/>
            <person name="Barbeau R.A."/>
            <person name="Hamilton E.P."/>
            <person name="Orias E."/>
        </authorList>
    </citation>
    <scope>NUCLEOTIDE SEQUENCE [LARGE SCALE GENOMIC DNA]</scope>
    <source>
        <strain evidence="8">SB210</strain>
    </source>
</reference>
<evidence type="ECO:0000256" key="1">
    <source>
        <dbReference type="ARBA" id="ARBA00004120"/>
    </source>
</evidence>
<name>Q22X18_TETTS</name>
<keyword evidence="4" id="KW-0206">Cytoskeleton</keyword>
<dbReference type="GO" id="GO:0036038">
    <property type="term" value="C:MKS complex"/>
    <property type="evidence" value="ECO:0007669"/>
    <property type="project" value="TreeGrafter"/>
</dbReference>
<accession>Q22X18</accession>
<keyword evidence="8" id="KW-1185">Reference proteome</keyword>
<gene>
    <name evidence="7" type="ORF">TTHERM_00633350</name>
</gene>
<evidence type="ECO:0000256" key="2">
    <source>
        <dbReference type="ARBA" id="ARBA00022490"/>
    </source>
</evidence>
<evidence type="ECO:0000256" key="4">
    <source>
        <dbReference type="ARBA" id="ARBA00023212"/>
    </source>
</evidence>
<dbReference type="Pfam" id="PF07162">
    <property type="entry name" value="B9-C2"/>
    <property type="match status" value="1"/>
</dbReference>
<dbReference type="AlphaFoldDB" id="Q22X18"/>
<keyword evidence="5" id="KW-0966">Cell projection</keyword>
<dbReference type="GeneID" id="7826225"/>
<dbReference type="KEGG" id="tet:TTHERM_00633350"/>
<dbReference type="STRING" id="312017.Q22X18"/>
<dbReference type="PROSITE" id="PS51381">
    <property type="entry name" value="C2_B9"/>
    <property type="match status" value="1"/>
</dbReference>
<dbReference type="InterPro" id="IPR010796">
    <property type="entry name" value="C2_B9-type_dom"/>
</dbReference>